<dbReference type="Proteomes" id="UP000255124">
    <property type="component" value="Unassembled WGS sequence"/>
</dbReference>
<protein>
    <submittedName>
        <fullName evidence="2">Permeases</fullName>
    </submittedName>
</protein>
<sequence length="353" mass="36354">MTLNDIMAALGVVINGIPQALLALSVGFTAFPTSLGFAVGVIACAILQSPIPISMQAETIALAGSYGDDVSERLSVVFWAGIIMTILGITGSLNYIVDLAGEYVLNGMMAGVGLILAKIAVDGLKLETRMVSLISILTAFITYFISGRNLVYTIIISVIISSIYANVMKMEIGKGIKNEERKLSVKKPLLNKKVIRGGLSLACLTIGANIAFGNITASLSNGNVTANIDHLTVYSGIADAISSLFGGAPVEAIISATGASDNPVNSGILMMAILGAIMFMGLLPKLGKYVPGESIHGFLFVLGALVTVPTNANLAFAAGGDRALVAGVAMATTAASDPFVGLVAGVILKFIIL</sequence>
<feature type="transmembrane region" description="Helical" evidence="1">
    <location>
        <begin position="193"/>
        <end position="212"/>
    </location>
</feature>
<organism evidence="2 3">
    <name type="scientific">Anaerococcus octavius</name>
    <dbReference type="NCBI Taxonomy" id="54007"/>
    <lineage>
        <taxon>Bacteria</taxon>
        <taxon>Bacillati</taxon>
        <taxon>Bacillota</taxon>
        <taxon>Tissierellia</taxon>
        <taxon>Tissierellales</taxon>
        <taxon>Peptoniphilaceae</taxon>
        <taxon>Anaerococcus</taxon>
    </lineage>
</organism>
<name>A0A380WUN2_9FIRM</name>
<keyword evidence="1" id="KW-1133">Transmembrane helix</keyword>
<feature type="transmembrane region" description="Helical" evidence="1">
    <location>
        <begin position="324"/>
        <end position="352"/>
    </location>
</feature>
<accession>A0A380WUN2</accession>
<feature type="transmembrane region" description="Helical" evidence="1">
    <location>
        <begin position="76"/>
        <end position="97"/>
    </location>
</feature>
<feature type="transmembrane region" description="Helical" evidence="1">
    <location>
        <begin position="264"/>
        <end position="283"/>
    </location>
</feature>
<dbReference type="AlphaFoldDB" id="A0A380WUN2"/>
<reference evidence="2 3" key="1">
    <citation type="submission" date="2018-06" db="EMBL/GenBank/DDBJ databases">
        <authorList>
            <consortium name="Pathogen Informatics"/>
            <person name="Doyle S."/>
        </authorList>
    </citation>
    <scope>NUCLEOTIDE SEQUENCE [LARGE SCALE GENOMIC DNA]</scope>
    <source>
        <strain evidence="2 3">NCTC9810</strain>
    </source>
</reference>
<dbReference type="EMBL" id="UFTA01000002">
    <property type="protein sequence ID" value="SUU92708.1"/>
    <property type="molecule type" value="Genomic_DNA"/>
</dbReference>
<proteinExistence type="predicted"/>
<evidence type="ECO:0000256" key="1">
    <source>
        <dbReference type="SAM" id="Phobius"/>
    </source>
</evidence>
<gene>
    <name evidence="2" type="ORF">NCTC9810_01045</name>
</gene>
<evidence type="ECO:0000313" key="3">
    <source>
        <dbReference type="Proteomes" id="UP000255124"/>
    </source>
</evidence>
<keyword evidence="1" id="KW-0472">Membrane</keyword>
<feature type="transmembrane region" description="Helical" evidence="1">
    <location>
        <begin position="20"/>
        <end position="47"/>
    </location>
</feature>
<evidence type="ECO:0000313" key="2">
    <source>
        <dbReference type="EMBL" id="SUU92708.1"/>
    </source>
</evidence>
<dbReference type="OrthoDB" id="85542at2"/>
<keyword evidence="1" id="KW-0812">Transmembrane</keyword>
<feature type="transmembrane region" description="Helical" evidence="1">
    <location>
        <begin position="103"/>
        <end position="121"/>
    </location>
</feature>
<dbReference type="RefSeq" id="WP_115595398.1">
    <property type="nucleotide sequence ID" value="NZ_UFTA01000002.1"/>
</dbReference>
<feature type="transmembrane region" description="Helical" evidence="1">
    <location>
        <begin position="295"/>
        <end position="318"/>
    </location>
</feature>